<dbReference type="Pfam" id="PF00198">
    <property type="entry name" value="2-oxoacid_dh"/>
    <property type="match status" value="1"/>
</dbReference>
<organism evidence="12 13">
    <name type="scientific">Prorocentrum cordatum</name>
    <dbReference type="NCBI Taxonomy" id="2364126"/>
    <lineage>
        <taxon>Eukaryota</taxon>
        <taxon>Sar</taxon>
        <taxon>Alveolata</taxon>
        <taxon>Dinophyceae</taxon>
        <taxon>Prorocentrales</taxon>
        <taxon>Prorocentraceae</taxon>
        <taxon>Prorocentrum</taxon>
    </lineage>
</organism>
<evidence type="ECO:0000256" key="10">
    <source>
        <dbReference type="SAM" id="MobiDB-lite"/>
    </source>
</evidence>
<evidence type="ECO:0000256" key="8">
    <source>
        <dbReference type="ARBA" id="ARBA00023315"/>
    </source>
</evidence>
<feature type="non-terminal residue" evidence="12">
    <location>
        <position position="100"/>
    </location>
</feature>
<evidence type="ECO:0000256" key="7">
    <source>
        <dbReference type="ARBA" id="ARBA00022823"/>
    </source>
</evidence>
<protein>
    <recommendedName>
        <fullName evidence="4">dihydrolipoyllysine-residue succinyltransferase</fullName>
        <ecNumber evidence="4">2.3.1.61</ecNumber>
    </recommendedName>
    <alternativeName>
        <fullName evidence="9">2-oxoglutarate dehydrogenase complex component E2</fullName>
    </alternativeName>
</protein>
<name>A0ABN9RW07_9DINO</name>
<dbReference type="EC" id="2.3.1.61" evidence="4"/>
<evidence type="ECO:0000259" key="11">
    <source>
        <dbReference type="Pfam" id="PF00198"/>
    </source>
</evidence>
<dbReference type="Gene3D" id="3.30.559.10">
    <property type="entry name" value="Chloramphenicol acetyltransferase-like domain"/>
    <property type="match status" value="1"/>
</dbReference>
<evidence type="ECO:0000256" key="9">
    <source>
        <dbReference type="ARBA" id="ARBA00032406"/>
    </source>
</evidence>
<keyword evidence="5" id="KW-0816">Tricarboxylic acid cycle</keyword>
<keyword evidence="8" id="KW-0012">Acyltransferase</keyword>
<dbReference type="InterPro" id="IPR050537">
    <property type="entry name" value="2-oxoacid_dehydrogenase"/>
</dbReference>
<evidence type="ECO:0000256" key="4">
    <source>
        <dbReference type="ARBA" id="ARBA00012945"/>
    </source>
</evidence>
<accession>A0ABN9RW07</accession>
<comment type="similarity">
    <text evidence="3">Belongs to the 2-oxoacid dehydrogenase family.</text>
</comment>
<evidence type="ECO:0000256" key="6">
    <source>
        <dbReference type="ARBA" id="ARBA00022679"/>
    </source>
</evidence>
<feature type="non-terminal residue" evidence="12">
    <location>
        <position position="1"/>
    </location>
</feature>
<dbReference type="PANTHER" id="PTHR43416">
    <property type="entry name" value="DIHYDROLIPOYLLYSINE-RESIDUE SUCCINYLTRANSFERASE COMPONENT OF 2-OXOGLUTARATE DEHYDROGENASE COMPLEX, MITOCHONDRIAL-RELATED"/>
    <property type="match status" value="1"/>
</dbReference>
<feature type="domain" description="2-oxoacid dehydrogenase acyltransferase catalytic" evidence="11">
    <location>
        <begin position="53"/>
        <end position="100"/>
    </location>
</feature>
<keyword evidence="13" id="KW-1185">Reference proteome</keyword>
<evidence type="ECO:0000256" key="5">
    <source>
        <dbReference type="ARBA" id="ARBA00022532"/>
    </source>
</evidence>
<dbReference type="InterPro" id="IPR001078">
    <property type="entry name" value="2-oxoacid_DH_actylTfrase"/>
</dbReference>
<feature type="region of interest" description="Disordered" evidence="10">
    <location>
        <begin position="1"/>
        <end position="57"/>
    </location>
</feature>
<reference evidence="12" key="1">
    <citation type="submission" date="2023-10" db="EMBL/GenBank/DDBJ databases">
        <authorList>
            <person name="Chen Y."/>
            <person name="Shah S."/>
            <person name="Dougan E. K."/>
            <person name="Thang M."/>
            <person name="Chan C."/>
        </authorList>
    </citation>
    <scope>NUCLEOTIDE SEQUENCE [LARGE SCALE GENOMIC DNA]</scope>
</reference>
<comment type="cofactor">
    <cofactor evidence="1">
        <name>(R)-lipoate</name>
        <dbReference type="ChEBI" id="CHEBI:83088"/>
    </cofactor>
</comment>
<sequence length="100" mass="10237">APAKGAAPAPAPAAAAPAPAPAPAAPKAAAPKPAAAPAAAPAASSVPAAEGRPERRVKMNRMRQAIARRLKDAQNTTAMLTTFQEVDMTEIMNLRKEYKD</sequence>
<dbReference type="SUPFAM" id="SSF52777">
    <property type="entry name" value="CoA-dependent acyltransferases"/>
    <property type="match status" value="1"/>
</dbReference>
<keyword evidence="6" id="KW-0808">Transferase</keyword>
<feature type="compositionally biased region" description="Low complexity" evidence="10">
    <location>
        <begin position="25"/>
        <end position="49"/>
    </location>
</feature>
<keyword evidence="7" id="KW-0450">Lipoyl</keyword>
<dbReference type="InterPro" id="IPR023213">
    <property type="entry name" value="CAT-like_dom_sf"/>
</dbReference>
<feature type="compositionally biased region" description="Low complexity" evidence="10">
    <location>
        <begin position="1"/>
        <end position="17"/>
    </location>
</feature>
<comment type="pathway">
    <text evidence="2">Amino-acid degradation; L-lysine degradation via saccharopine pathway; glutaryl-CoA from L-lysine: step 6/6.</text>
</comment>
<dbReference type="PANTHER" id="PTHR43416:SF5">
    <property type="entry name" value="DIHYDROLIPOYLLYSINE-RESIDUE SUCCINYLTRANSFERASE COMPONENT OF 2-OXOGLUTARATE DEHYDROGENASE COMPLEX, MITOCHONDRIAL"/>
    <property type="match status" value="1"/>
</dbReference>
<evidence type="ECO:0000256" key="1">
    <source>
        <dbReference type="ARBA" id="ARBA00001938"/>
    </source>
</evidence>
<dbReference type="Proteomes" id="UP001189429">
    <property type="component" value="Unassembled WGS sequence"/>
</dbReference>
<dbReference type="EMBL" id="CAUYUJ010008124">
    <property type="protein sequence ID" value="CAK0822942.1"/>
    <property type="molecule type" value="Genomic_DNA"/>
</dbReference>
<evidence type="ECO:0000256" key="2">
    <source>
        <dbReference type="ARBA" id="ARBA00005145"/>
    </source>
</evidence>
<evidence type="ECO:0000256" key="3">
    <source>
        <dbReference type="ARBA" id="ARBA00007317"/>
    </source>
</evidence>
<proteinExistence type="inferred from homology"/>
<comment type="caution">
    <text evidence="12">The sequence shown here is derived from an EMBL/GenBank/DDBJ whole genome shotgun (WGS) entry which is preliminary data.</text>
</comment>
<gene>
    <name evidence="12" type="ORF">PCOR1329_LOCUS23833</name>
</gene>
<evidence type="ECO:0000313" key="13">
    <source>
        <dbReference type="Proteomes" id="UP001189429"/>
    </source>
</evidence>
<evidence type="ECO:0000313" key="12">
    <source>
        <dbReference type="EMBL" id="CAK0822942.1"/>
    </source>
</evidence>